<keyword evidence="7" id="KW-1185">Reference proteome</keyword>
<keyword evidence="3" id="KW-0804">Transcription</keyword>
<evidence type="ECO:0000256" key="1">
    <source>
        <dbReference type="ARBA" id="ARBA00023015"/>
    </source>
</evidence>
<dbReference type="Proteomes" id="UP001500575">
    <property type="component" value="Unassembled WGS sequence"/>
</dbReference>
<dbReference type="PANTHER" id="PTHR30055:SF234">
    <property type="entry name" value="HTH-TYPE TRANSCRIPTIONAL REGULATOR BETI"/>
    <property type="match status" value="1"/>
</dbReference>
<organism evidence="6 7">
    <name type="scientific">Nocardioides bigeumensis</name>
    <dbReference type="NCBI Taxonomy" id="433657"/>
    <lineage>
        <taxon>Bacteria</taxon>
        <taxon>Bacillati</taxon>
        <taxon>Actinomycetota</taxon>
        <taxon>Actinomycetes</taxon>
        <taxon>Propionibacteriales</taxon>
        <taxon>Nocardioidaceae</taxon>
        <taxon>Nocardioides</taxon>
    </lineage>
</organism>
<dbReference type="PROSITE" id="PS50977">
    <property type="entry name" value="HTH_TETR_2"/>
    <property type="match status" value="1"/>
</dbReference>
<dbReference type="PRINTS" id="PR00455">
    <property type="entry name" value="HTHTETR"/>
</dbReference>
<dbReference type="InterPro" id="IPR009057">
    <property type="entry name" value="Homeodomain-like_sf"/>
</dbReference>
<protein>
    <recommendedName>
        <fullName evidence="5">HTH tetR-type domain-containing protein</fullName>
    </recommendedName>
</protein>
<gene>
    <name evidence="6" type="ORF">GCM10009843_09860</name>
</gene>
<dbReference type="EMBL" id="BAAAQQ010000002">
    <property type="protein sequence ID" value="GAA2118183.1"/>
    <property type="molecule type" value="Genomic_DNA"/>
</dbReference>
<keyword evidence="2 4" id="KW-0238">DNA-binding</keyword>
<name>A0ABP5JHQ9_9ACTN</name>
<dbReference type="InterPro" id="IPR050109">
    <property type="entry name" value="HTH-type_TetR-like_transc_reg"/>
</dbReference>
<comment type="caution">
    <text evidence="6">The sequence shown here is derived from an EMBL/GenBank/DDBJ whole genome shotgun (WGS) entry which is preliminary data.</text>
</comment>
<dbReference type="PANTHER" id="PTHR30055">
    <property type="entry name" value="HTH-TYPE TRANSCRIPTIONAL REGULATOR RUTR"/>
    <property type="match status" value="1"/>
</dbReference>
<evidence type="ECO:0000259" key="5">
    <source>
        <dbReference type="PROSITE" id="PS50977"/>
    </source>
</evidence>
<evidence type="ECO:0000313" key="7">
    <source>
        <dbReference type="Proteomes" id="UP001500575"/>
    </source>
</evidence>
<sequence length="194" mass="21201">MARAYEMGSRTAAMQRTRESILDAAEELFEPAWYDEVTLADVARRADVSQQTIVNHFGSKTELYLAGLAERFVPRVLALRAAAQPGDVGSVVDAVLNDYEHTGDGTIRTLALAGRMPELAGIAEGGRAAHAAFVEQNLGPLVPERRGLGRVQRLRLLAVALDVRTWHQLRREHGLGIRDTRAHLVTMVEALLAG</sequence>
<evidence type="ECO:0000256" key="4">
    <source>
        <dbReference type="PROSITE-ProRule" id="PRU00335"/>
    </source>
</evidence>
<evidence type="ECO:0000256" key="2">
    <source>
        <dbReference type="ARBA" id="ARBA00023125"/>
    </source>
</evidence>
<accession>A0ABP5JHQ9</accession>
<evidence type="ECO:0000256" key="3">
    <source>
        <dbReference type="ARBA" id="ARBA00023163"/>
    </source>
</evidence>
<proteinExistence type="predicted"/>
<dbReference type="InterPro" id="IPR001647">
    <property type="entry name" value="HTH_TetR"/>
</dbReference>
<evidence type="ECO:0000313" key="6">
    <source>
        <dbReference type="EMBL" id="GAA2118183.1"/>
    </source>
</evidence>
<reference evidence="7" key="1">
    <citation type="journal article" date="2019" name="Int. J. Syst. Evol. Microbiol.">
        <title>The Global Catalogue of Microorganisms (GCM) 10K type strain sequencing project: providing services to taxonomists for standard genome sequencing and annotation.</title>
        <authorList>
            <consortium name="The Broad Institute Genomics Platform"/>
            <consortium name="The Broad Institute Genome Sequencing Center for Infectious Disease"/>
            <person name="Wu L."/>
            <person name="Ma J."/>
        </authorList>
    </citation>
    <scope>NUCLEOTIDE SEQUENCE [LARGE SCALE GENOMIC DNA]</scope>
    <source>
        <strain evidence="7">JCM 16021</strain>
    </source>
</reference>
<feature type="domain" description="HTH tetR-type" evidence="5">
    <location>
        <begin position="15"/>
        <end position="75"/>
    </location>
</feature>
<dbReference type="Gene3D" id="1.10.357.10">
    <property type="entry name" value="Tetracycline Repressor, domain 2"/>
    <property type="match status" value="1"/>
</dbReference>
<feature type="DNA-binding region" description="H-T-H motif" evidence="4">
    <location>
        <begin position="38"/>
        <end position="57"/>
    </location>
</feature>
<dbReference type="RefSeq" id="WP_344302526.1">
    <property type="nucleotide sequence ID" value="NZ_BAAAQQ010000002.1"/>
</dbReference>
<keyword evidence="1" id="KW-0805">Transcription regulation</keyword>
<dbReference type="SUPFAM" id="SSF46689">
    <property type="entry name" value="Homeodomain-like"/>
    <property type="match status" value="1"/>
</dbReference>
<dbReference type="Pfam" id="PF00440">
    <property type="entry name" value="TetR_N"/>
    <property type="match status" value="1"/>
</dbReference>